<comment type="similarity">
    <text evidence="8">Belongs to the binding-protein-dependent transport system permease family. LivHM subfamily.</text>
</comment>
<feature type="transmembrane region" description="Helical" evidence="9">
    <location>
        <begin position="95"/>
        <end position="116"/>
    </location>
</feature>
<dbReference type="CDD" id="cd06582">
    <property type="entry name" value="TM_PBP1_LivH_like"/>
    <property type="match status" value="1"/>
</dbReference>
<keyword evidence="11" id="KW-1185">Reference proteome</keyword>
<feature type="transmembrane region" description="Helical" evidence="9">
    <location>
        <begin position="265"/>
        <end position="283"/>
    </location>
</feature>
<evidence type="ECO:0000256" key="5">
    <source>
        <dbReference type="ARBA" id="ARBA00022970"/>
    </source>
</evidence>
<evidence type="ECO:0000256" key="6">
    <source>
        <dbReference type="ARBA" id="ARBA00022989"/>
    </source>
</evidence>
<comment type="caution">
    <text evidence="10">The sequence shown here is derived from an EMBL/GenBank/DDBJ whole genome shotgun (WGS) entry which is preliminary data.</text>
</comment>
<keyword evidence="7 9" id="KW-0472">Membrane</keyword>
<keyword evidence="5" id="KW-0029">Amino-acid transport</keyword>
<keyword evidence="3" id="KW-1003">Cell membrane</keyword>
<keyword evidence="4 9" id="KW-0812">Transmembrane</keyword>
<dbReference type="EMBL" id="AFNV02000010">
    <property type="protein sequence ID" value="ERJ19377.1"/>
    <property type="molecule type" value="Genomic_DNA"/>
</dbReference>
<keyword evidence="2" id="KW-0813">Transport</keyword>
<evidence type="ECO:0000256" key="8">
    <source>
        <dbReference type="ARBA" id="ARBA00037998"/>
    </source>
</evidence>
<dbReference type="PANTHER" id="PTHR11795:SF442">
    <property type="entry name" value="ABC TRANSPORTER ATP-BINDING PROTEIN"/>
    <property type="match status" value="1"/>
</dbReference>
<feature type="transmembrane region" description="Helical" evidence="9">
    <location>
        <begin position="140"/>
        <end position="160"/>
    </location>
</feature>
<dbReference type="PANTHER" id="PTHR11795">
    <property type="entry name" value="BRANCHED-CHAIN AMINO ACID TRANSPORT SYSTEM PERMEASE PROTEIN LIVH"/>
    <property type="match status" value="1"/>
</dbReference>
<evidence type="ECO:0000256" key="2">
    <source>
        <dbReference type="ARBA" id="ARBA00022448"/>
    </source>
</evidence>
<dbReference type="RefSeq" id="WP_006914014.1">
    <property type="nucleotide sequence ID" value="NZ_AFNV02000010.1"/>
</dbReference>
<evidence type="ECO:0000313" key="10">
    <source>
        <dbReference type="EMBL" id="ERJ19377.1"/>
    </source>
</evidence>
<accession>U2EMG9</accession>
<feature type="transmembrane region" description="Helical" evidence="9">
    <location>
        <begin position="12"/>
        <end position="30"/>
    </location>
</feature>
<feature type="transmembrane region" description="Helical" evidence="9">
    <location>
        <begin position="189"/>
        <end position="213"/>
    </location>
</feature>
<dbReference type="InterPro" id="IPR052157">
    <property type="entry name" value="BCAA_transport_permease"/>
</dbReference>
<sequence length="316" mass="33860">MLESIVFSVLNGLLYGMLLFMLASGLTLIFGMMGVLNFAHASFYMLGAYCAYTISSYTNFWVALIVAPLFVGFLGALTERFGLRNVHKHGHVAELLLTFGLVYVIDELVVLIWGQIPVDYAIPPSLDFTLFTLFGTSFPAYRGFILCVAILMFVAIYGLLVRTRVGMIIRAALSHPEMVGALGHDVPRIFTLVFAFGTGLAGLAGVMAGNYYITEPGMAFSMGPIVFVVVVFGGLGSLGGALAASLIIGLVTTFAVSLNYSIADLLAGIGLTLGNESIVGGLAHIDLSRIGQMLPYLMMVLILIFRPRGLMGARES</sequence>
<dbReference type="InterPro" id="IPR001851">
    <property type="entry name" value="ABC_transp_permease"/>
</dbReference>
<dbReference type="Pfam" id="PF02653">
    <property type="entry name" value="BPD_transp_2"/>
    <property type="match status" value="1"/>
</dbReference>
<name>U2EMG9_9GAMM</name>
<dbReference type="STRING" id="1033802.SSPSH_001751"/>
<dbReference type="eggNOG" id="COG0559">
    <property type="taxonomic scope" value="Bacteria"/>
</dbReference>
<organism evidence="10 11">
    <name type="scientific">Salinisphaera shabanensis E1L3A</name>
    <dbReference type="NCBI Taxonomy" id="1033802"/>
    <lineage>
        <taxon>Bacteria</taxon>
        <taxon>Pseudomonadati</taxon>
        <taxon>Pseudomonadota</taxon>
        <taxon>Gammaproteobacteria</taxon>
        <taxon>Salinisphaerales</taxon>
        <taxon>Salinisphaeraceae</taxon>
        <taxon>Salinisphaera</taxon>
    </lineage>
</organism>
<keyword evidence="6 9" id="KW-1133">Transmembrane helix</keyword>
<protein>
    <submittedName>
        <fullName evidence="10">Branched amino acid transport system membrane protein</fullName>
    </submittedName>
</protein>
<dbReference type="OrthoDB" id="9807115at2"/>
<dbReference type="Proteomes" id="UP000006242">
    <property type="component" value="Unassembled WGS sequence"/>
</dbReference>
<evidence type="ECO:0000256" key="7">
    <source>
        <dbReference type="ARBA" id="ARBA00023136"/>
    </source>
</evidence>
<dbReference type="AlphaFoldDB" id="U2EMG9"/>
<reference evidence="10 11" key="2">
    <citation type="journal article" date="2013" name="PLoS ONE">
        <title>INDIGO - INtegrated Data Warehouse of MIcrobial GenOmes with Examples from the Red Sea Extremophiles.</title>
        <authorList>
            <person name="Alam I."/>
            <person name="Antunes A."/>
            <person name="Kamau A.A."/>
            <person name="Ba Alawi W."/>
            <person name="Kalkatawi M."/>
            <person name="Stingl U."/>
            <person name="Bajic V.B."/>
        </authorList>
    </citation>
    <scope>NUCLEOTIDE SEQUENCE [LARGE SCALE GENOMIC DNA]</scope>
    <source>
        <strain evidence="10 11">E1L3A</strain>
    </source>
</reference>
<proteinExistence type="inferred from homology"/>
<evidence type="ECO:0000256" key="4">
    <source>
        <dbReference type="ARBA" id="ARBA00022692"/>
    </source>
</evidence>
<dbReference type="GO" id="GO:0022857">
    <property type="term" value="F:transmembrane transporter activity"/>
    <property type="evidence" value="ECO:0007669"/>
    <property type="project" value="InterPro"/>
</dbReference>
<dbReference type="GO" id="GO:0005886">
    <property type="term" value="C:plasma membrane"/>
    <property type="evidence" value="ECO:0007669"/>
    <property type="project" value="UniProtKB-SubCell"/>
</dbReference>
<evidence type="ECO:0000256" key="3">
    <source>
        <dbReference type="ARBA" id="ARBA00022475"/>
    </source>
</evidence>
<evidence type="ECO:0000313" key="11">
    <source>
        <dbReference type="Proteomes" id="UP000006242"/>
    </source>
</evidence>
<evidence type="ECO:0000256" key="9">
    <source>
        <dbReference type="SAM" id="Phobius"/>
    </source>
</evidence>
<dbReference type="GO" id="GO:0006865">
    <property type="term" value="P:amino acid transport"/>
    <property type="evidence" value="ECO:0007669"/>
    <property type="project" value="UniProtKB-KW"/>
</dbReference>
<feature type="transmembrane region" description="Helical" evidence="9">
    <location>
        <begin position="225"/>
        <end position="258"/>
    </location>
</feature>
<comment type="subcellular location">
    <subcellularLocation>
        <location evidence="1">Cell inner membrane</location>
        <topology evidence="1">Multi-pass membrane protein</topology>
    </subcellularLocation>
</comment>
<feature type="transmembrane region" description="Helical" evidence="9">
    <location>
        <begin position="60"/>
        <end position="83"/>
    </location>
</feature>
<feature type="transmembrane region" description="Helical" evidence="9">
    <location>
        <begin position="289"/>
        <end position="305"/>
    </location>
</feature>
<reference evidence="10 11" key="1">
    <citation type="journal article" date="2011" name="J. Bacteriol.">
        <title>Genome sequence of Salinisphaera shabanensis, a gammaproteobacterium from the harsh, variable environment of the brine-seawater interface of the Shaban Deep in the Red Sea.</title>
        <authorList>
            <person name="Antunes A."/>
            <person name="Alam I."/>
            <person name="Bajic V.B."/>
            <person name="Stingl U."/>
        </authorList>
    </citation>
    <scope>NUCLEOTIDE SEQUENCE [LARGE SCALE GENOMIC DNA]</scope>
    <source>
        <strain evidence="10 11">E1L3A</strain>
    </source>
</reference>
<evidence type="ECO:0000256" key="1">
    <source>
        <dbReference type="ARBA" id="ARBA00004429"/>
    </source>
</evidence>
<gene>
    <name evidence="10" type="ORF">SSPSH_001751</name>
</gene>